<comment type="caution">
    <text evidence="12">The sequence shown here is derived from an EMBL/GenBank/DDBJ whole genome shotgun (WGS) entry which is preliminary data.</text>
</comment>
<comment type="similarity">
    <text evidence="3">Belongs to the cytochrome P450 family.</text>
</comment>
<gene>
    <name evidence="12" type="ORF">IEO21_03470</name>
</gene>
<dbReference type="GO" id="GO:0016020">
    <property type="term" value="C:membrane"/>
    <property type="evidence" value="ECO:0007669"/>
    <property type="project" value="UniProtKB-SubCell"/>
</dbReference>
<dbReference type="EMBL" id="JADOXO010000043">
    <property type="protein sequence ID" value="KAF9817416.1"/>
    <property type="molecule type" value="Genomic_DNA"/>
</dbReference>
<dbReference type="AlphaFoldDB" id="A0A8H7U3W9"/>
<dbReference type="GO" id="GO:0004497">
    <property type="term" value="F:monooxygenase activity"/>
    <property type="evidence" value="ECO:0007669"/>
    <property type="project" value="UniProtKB-KW"/>
</dbReference>
<reference evidence="12" key="1">
    <citation type="submission" date="2020-11" db="EMBL/GenBank/DDBJ databases">
        <authorList>
            <person name="Koelle M."/>
            <person name="Horta M.A.C."/>
            <person name="Nowrousian M."/>
            <person name="Ohm R.A."/>
            <person name="Benz P."/>
            <person name="Pilgard A."/>
        </authorList>
    </citation>
    <scope>NUCLEOTIDE SEQUENCE</scope>
    <source>
        <strain evidence="12">FPRL280</strain>
    </source>
</reference>
<evidence type="ECO:0000256" key="2">
    <source>
        <dbReference type="ARBA" id="ARBA00004370"/>
    </source>
</evidence>
<accession>A0A8H7U3W9</accession>
<dbReference type="PROSITE" id="PS00086">
    <property type="entry name" value="CYTOCHROME_P450"/>
    <property type="match status" value="1"/>
</dbReference>
<keyword evidence="9" id="KW-0408">Iron</keyword>
<reference evidence="12" key="2">
    <citation type="journal article" name="Front. Microbiol.">
        <title>Degradative Capacity of Two Strains of Rhodonia placenta: From Phenotype to Genotype.</title>
        <authorList>
            <person name="Kolle M."/>
            <person name="Horta M.A.C."/>
            <person name="Nowrousian M."/>
            <person name="Ohm R.A."/>
            <person name="Benz J.P."/>
            <person name="Pilgard A."/>
        </authorList>
    </citation>
    <scope>NUCLEOTIDE SEQUENCE</scope>
    <source>
        <strain evidence="12">FPRL280</strain>
    </source>
</reference>
<evidence type="ECO:0000256" key="4">
    <source>
        <dbReference type="ARBA" id="ARBA00022617"/>
    </source>
</evidence>
<evidence type="ECO:0000256" key="5">
    <source>
        <dbReference type="ARBA" id="ARBA00022692"/>
    </source>
</evidence>
<keyword evidence="8" id="KW-0560">Oxidoreductase</keyword>
<keyword evidence="4" id="KW-0349">Heme</keyword>
<dbReference type="InterPro" id="IPR017972">
    <property type="entry name" value="Cyt_P450_CS"/>
</dbReference>
<dbReference type="GO" id="GO:0020037">
    <property type="term" value="F:heme binding"/>
    <property type="evidence" value="ECO:0007669"/>
    <property type="project" value="InterPro"/>
</dbReference>
<evidence type="ECO:0000313" key="12">
    <source>
        <dbReference type="EMBL" id="KAF9817416.1"/>
    </source>
</evidence>
<evidence type="ECO:0008006" key="14">
    <source>
        <dbReference type="Google" id="ProtNLM"/>
    </source>
</evidence>
<evidence type="ECO:0000256" key="1">
    <source>
        <dbReference type="ARBA" id="ARBA00001971"/>
    </source>
</evidence>
<organism evidence="12 13">
    <name type="scientific">Rhodonia placenta</name>
    <dbReference type="NCBI Taxonomy" id="104341"/>
    <lineage>
        <taxon>Eukaryota</taxon>
        <taxon>Fungi</taxon>
        <taxon>Dikarya</taxon>
        <taxon>Basidiomycota</taxon>
        <taxon>Agaricomycotina</taxon>
        <taxon>Agaricomycetes</taxon>
        <taxon>Polyporales</taxon>
        <taxon>Adustoporiaceae</taxon>
        <taxon>Rhodonia</taxon>
    </lineage>
</organism>
<dbReference type="PANTHER" id="PTHR46300">
    <property type="entry name" value="P450, PUTATIVE (EUROFUNG)-RELATED-RELATED"/>
    <property type="match status" value="1"/>
</dbReference>
<keyword evidence="6" id="KW-0479">Metal-binding</keyword>
<keyword evidence="10" id="KW-0503">Monooxygenase</keyword>
<comment type="cofactor">
    <cofactor evidence="1">
        <name>heme</name>
        <dbReference type="ChEBI" id="CHEBI:30413"/>
    </cofactor>
</comment>
<dbReference type="InterPro" id="IPR036396">
    <property type="entry name" value="Cyt_P450_sf"/>
</dbReference>
<evidence type="ECO:0000256" key="3">
    <source>
        <dbReference type="ARBA" id="ARBA00010617"/>
    </source>
</evidence>
<dbReference type="PANTHER" id="PTHR46300:SF2">
    <property type="entry name" value="CYTOCHROME P450 MONOOXYGENASE ALNH-RELATED"/>
    <property type="match status" value="1"/>
</dbReference>
<keyword evidence="7" id="KW-1133">Transmembrane helix</keyword>
<evidence type="ECO:0000256" key="10">
    <source>
        <dbReference type="ARBA" id="ARBA00023033"/>
    </source>
</evidence>
<evidence type="ECO:0000256" key="9">
    <source>
        <dbReference type="ARBA" id="ARBA00023004"/>
    </source>
</evidence>
<proteinExistence type="inferred from homology"/>
<evidence type="ECO:0000256" key="11">
    <source>
        <dbReference type="ARBA" id="ARBA00023136"/>
    </source>
</evidence>
<evidence type="ECO:0000256" key="7">
    <source>
        <dbReference type="ARBA" id="ARBA00022989"/>
    </source>
</evidence>
<keyword evidence="11" id="KW-0472">Membrane</keyword>
<comment type="subcellular location">
    <subcellularLocation>
        <location evidence="2">Membrane</location>
    </subcellularLocation>
</comment>
<dbReference type="GO" id="GO:0005506">
    <property type="term" value="F:iron ion binding"/>
    <property type="evidence" value="ECO:0007669"/>
    <property type="project" value="InterPro"/>
</dbReference>
<dbReference type="Proteomes" id="UP000639403">
    <property type="component" value="Unassembled WGS sequence"/>
</dbReference>
<sequence>MDSHTLKAADPRKYVFGFGRRICPGRYLADATIWLAVANILATMDIQTACDPFGQKIVPIPSFKSGMLRHVAFYHCLCRID</sequence>
<evidence type="ECO:0000313" key="13">
    <source>
        <dbReference type="Proteomes" id="UP000639403"/>
    </source>
</evidence>
<dbReference type="InterPro" id="IPR050364">
    <property type="entry name" value="Cytochrome_P450_fung"/>
</dbReference>
<dbReference type="GO" id="GO:0016705">
    <property type="term" value="F:oxidoreductase activity, acting on paired donors, with incorporation or reduction of molecular oxygen"/>
    <property type="evidence" value="ECO:0007669"/>
    <property type="project" value="InterPro"/>
</dbReference>
<evidence type="ECO:0000256" key="6">
    <source>
        <dbReference type="ARBA" id="ARBA00022723"/>
    </source>
</evidence>
<keyword evidence="5" id="KW-0812">Transmembrane</keyword>
<dbReference type="Gene3D" id="1.10.630.10">
    <property type="entry name" value="Cytochrome P450"/>
    <property type="match status" value="1"/>
</dbReference>
<protein>
    <recommendedName>
        <fullName evidence="14">Cytochrome P450</fullName>
    </recommendedName>
</protein>
<evidence type="ECO:0000256" key="8">
    <source>
        <dbReference type="ARBA" id="ARBA00023002"/>
    </source>
</evidence>
<dbReference type="SUPFAM" id="SSF48264">
    <property type="entry name" value="Cytochrome P450"/>
    <property type="match status" value="1"/>
</dbReference>
<name>A0A8H7U3W9_9APHY</name>